<dbReference type="AlphaFoldDB" id="A0A2X0LWL7"/>
<evidence type="ECO:0000256" key="2">
    <source>
        <dbReference type="SAM" id="Phobius"/>
    </source>
</evidence>
<evidence type="ECO:0000256" key="1">
    <source>
        <dbReference type="SAM" id="MobiDB-lite"/>
    </source>
</evidence>
<sequence length="349" mass="36661">MASPRYLAPALRYGAVDHSPRVHAAPLSHVVVAAAAGSAAACARASPEGYDSGRSSRSASSCAPSPEGSAASGESTPTSDVDRRSSASSTSSSSSTASKSSWNSGRSSGSRGSFASNPLAAQFSRESLSGYSGLDLTLDMDEEDGSKTEKSPMSSRSRYLPPRSLAHSAKPSWLERFLRRLNLHAATAGGLGKIITLLVFMFIVLIVLCTNSLGASEQQYHAPKPVRPSSVESLPQGHYRRAQLVGPHPTSSFDDSEHNLHPEDELSAAALSSGSKGVSAKGQPQYGGDVLYLNTKPNPPPHEVETNYLASDKVPLRFASDAADHETQEHLLNVKLGRRGGQIPLGGGR</sequence>
<feature type="region of interest" description="Disordered" evidence="1">
    <location>
        <begin position="43"/>
        <end position="113"/>
    </location>
</feature>
<organism evidence="3 4">
    <name type="scientific">Microbotryum saponariae</name>
    <dbReference type="NCBI Taxonomy" id="289078"/>
    <lineage>
        <taxon>Eukaryota</taxon>
        <taxon>Fungi</taxon>
        <taxon>Dikarya</taxon>
        <taxon>Basidiomycota</taxon>
        <taxon>Pucciniomycotina</taxon>
        <taxon>Microbotryomycetes</taxon>
        <taxon>Microbotryales</taxon>
        <taxon>Microbotryaceae</taxon>
        <taxon>Microbotryum</taxon>
    </lineage>
</organism>
<reference evidence="4" key="1">
    <citation type="submission" date="2016-10" db="EMBL/GenBank/DDBJ databases">
        <authorList>
            <person name="Jeantristanb JTB J.-T."/>
            <person name="Ricardo R."/>
        </authorList>
    </citation>
    <scope>NUCLEOTIDE SEQUENCE [LARGE SCALE GENOMIC DNA]</scope>
</reference>
<protein>
    <submittedName>
        <fullName evidence="3">BZ3500_MvSof-1268-A1-R1_Chr11-1g03257 protein</fullName>
    </submittedName>
</protein>
<dbReference type="EMBL" id="FMWP01000138">
    <property type="protein sequence ID" value="SDA03823.1"/>
    <property type="molecule type" value="Genomic_DNA"/>
</dbReference>
<gene>
    <name evidence="3" type="ORF">BZ3500_MVSOF-1268-A1-R1_CHR11-1G03257</name>
</gene>
<feature type="compositionally biased region" description="Low complexity" evidence="1">
    <location>
        <begin position="86"/>
        <end position="113"/>
    </location>
</feature>
<evidence type="ECO:0000313" key="3">
    <source>
        <dbReference type="EMBL" id="SDA03823.1"/>
    </source>
</evidence>
<dbReference type="OrthoDB" id="423313at2759"/>
<feature type="transmembrane region" description="Helical" evidence="2">
    <location>
        <begin position="185"/>
        <end position="208"/>
    </location>
</feature>
<dbReference type="Proteomes" id="UP000249723">
    <property type="component" value="Unassembled WGS sequence"/>
</dbReference>
<name>A0A2X0LWL7_9BASI</name>
<keyword evidence="2" id="KW-1133">Transmembrane helix</keyword>
<keyword evidence="4" id="KW-1185">Reference proteome</keyword>
<keyword evidence="2" id="KW-0812">Transmembrane</keyword>
<feature type="region of interest" description="Disordered" evidence="1">
    <location>
        <begin position="136"/>
        <end position="163"/>
    </location>
</feature>
<keyword evidence="2" id="KW-0472">Membrane</keyword>
<dbReference type="STRING" id="289078.A0A2X0LWL7"/>
<feature type="compositionally biased region" description="Low complexity" evidence="1">
    <location>
        <begin position="43"/>
        <end position="66"/>
    </location>
</feature>
<accession>A0A2X0LWL7</accession>
<evidence type="ECO:0000313" key="4">
    <source>
        <dbReference type="Proteomes" id="UP000249723"/>
    </source>
</evidence>
<feature type="compositionally biased region" description="Low complexity" evidence="1">
    <location>
        <begin position="151"/>
        <end position="163"/>
    </location>
</feature>
<proteinExistence type="predicted"/>